<dbReference type="FunFam" id="3.40.50.720:FF:000304">
    <property type="entry name" value="UDP-glucose 4,6-dehydratase"/>
    <property type="match status" value="1"/>
</dbReference>
<dbReference type="SMR" id="A0A6G1EUB1"/>
<accession>A0A6G1EUB1</accession>
<dbReference type="Pfam" id="PF16363">
    <property type="entry name" value="GDP_Man_Dehyd"/>
    <property type="match status" value="1"/>
</dbReference>
<evidence type="ECO:0000313" key="6">
    <source>
        <dbReference type="Proteomes" id="UP000479710"/>
    </source>
</evidence>
<dbReference type="GO" id="GO:0008460">
    <property type="term" value="F:dTDP-glucose 4,6-dehydratase activity"/>
    <property type="evidence" value="ECO:0007669"/>
    <property type="project" value="InterPro"/>
</dbReference>
<evidence type="ECO:0000313" key="5">
    <source>
        <dbReference type="EMBL" id="KAF0928189.1"/>
    </source>
</evidence>
<dbReference type="OrthoDB" id="16464at2759"/>
<protein>
    <recommendedName>
        <fullName evidence="4">NAD(P)-binding domain-containing protein</fullName>
    </recommendedName>
</protein>
<dbReference type="Gene3D" id="3.90.25.10">
    <property type="entry name" value="UDP-galactose 4-epimerase, domain 1"/>
    <property type="match status" value="1"/>
</dbReference>
<evidence type="ECO:0000256" key="3">
    <source>
        <dbReference type="ARBA" id="ARBA00023239"/>
    </source>
</evidence>
<reference evidence="5 6" key="1">
    <citation type="submission" date="2019-11" db="EMBL/GenBank/DDBJ databases">
        <title>Whole genome sequence of Oryza granulata.</title>
        <authorList>
            <person name="Li W."/>
        </authorList>
    </citation>
    <scope>NUCLEOTIDE SEQUENCE [LARGE SCALE GENOMIC DNA]</scope>
    <source>
        <strain evidence="6">cv. Menghai</strain>
        <tissue evidence="5">Leaf</tissue>
    </source>
</reference>
<comment type="caution">
    <text evidence="5">The sequence shown here is derived from an EMBL/GenBank/DDBJ whole genome shotgun (WGS) entry which is preliminary data.</text>
</comment>
<dbReference type="InterPro" id="IPR016040">
    <property type="entry name" value="NAD(P)-bd_dom"/>
</dbReference>
<gene>
    <name evidence="5" type="ORF">E2562_038104</name>
</gene>
<organism evidence="5 6">
    <name type="scientific">Oryza meyeriana var. granulata</name>
    <dbReference type="NCBI Taxonomy" id="110450"/>
    <lineage>
        <taxon>Eukaryota</taxon>
        <taxon>Viridiplantae</taxon>
        <taxon>Streptophyta</taxon>
        <taxon>Embryophyta</taxon>
        <taxon>Tracheophyta</taxon>
        <taxon>Spermatophyta</taxon>
        <taxon>Magnoliopsida</taxon>
        <taxon>Liliopsida</taxon>
        <taxon>Poales</taxon>
        <taxon>Poaceae</taxon>
        <taxon>BOP clade</taxon>
        <taxon>Oryzoideae</taxon>
        <taxon>Oryzeae</taxon>
        <taxon>Oryzinae</taxon>
        <taxon>Oryza</taxon>
        <taxon>Oryza meyeriana</taxon>
    </lineage>
</organism>
<dbReference type="AlphaFoldDB" id="A0A6G1EUB1"/>
<dbReference type="PANTHER" id="PTHR43000">
    <property type="entry name" value="DTDP-D-GLUCOSE 4,6-DEHYDRATASE-RELATED"/>
    <property type="match status" value="1"/>
</dbReference>
<feature type="domain" description="NAD(P)-binding" evidence="4">
    <location>
        <begin position="28"/>
        <end position="335"/>
    </location>
</feature>
<keyword evidence="3" id="KW-0456">Lyase</keyword>
<evidence type="ECO:0000259" key="4">
    <source>
        <dbReference type="Pfam" id="PF16363"/>
    </source>
</evidence>
<keyword evidence="6" id="KW-1185">Reference proteome</keyword>
<dbReference type="SUPFAM" id="SSF51735">
    <property type="entry name" value="NAD(P)-binding Rossmann-fold domains"/>
    <property type="match status" value="1"/>
</dbReference>
<evidence type="ECO:0000256" key="2">
    <source>
        <dbReference type="ARBA" id="ARBA00023027"/>
    </source>
</evidence>
<dbReference type="EMBL" id="SPHZ02000003">
    <property type="protein sequence ID" value="KAF0928189.1"/>
    <property type="molecule type" value="Genomic_DNA"/>
</dbReference>
<comment type="cofactor">
    <cofactor evidence="1">
        <name>NAD(+)</name>
        <dbReference type="ChEBI" id="CHEBI:57540"/>
    </cofactor>
</comment>
<sequence>MAPAAAAMPVSAAADAAPNPAYTPKNILITGAAGFIASHVANRLVRDHPSYRVVALDKLDYCASLNNLAPAMASPNFLFVRGDIASADLVLHLLLGERIDTVMHFAAQTHVDNSFGNSFEFTKNNVLGTHVLLEACRRAGAGAVRRFLHVSTDEVYGETDKDAAVGNHEASQLLPTNPYSASKAAAEMLVMAYARSYGLPAITTRGNNVYGPHQFPEKLVPKFILLAMRGGTLPVHGDGSHVRSYLYCEDVAEAFDVVLHRGEVGSVYNIGTTRERRVIDVARHICGMFGLDPGVAIKTVSDRPFNDHRYFIDDQKLKALGWSERTPWEEGIKKTADWYIEHGAEWWGDVSAALVPHPRMLTPQQSFDPTAMTNFDFK</sequence>
<evidence type="ECO:0000256" key="1">
    <source>
        <dbReference type="ARBA" id="ARBA00001911"/>
    </source>
</evidence>
<name>A0A6G1EUB1_9ORYZ</name>
<dbReference type="Proteomes" id="UP000479710">
    <property type="component" value="Unassembled WGS sequence"/>
</dbReference>
<dbReference type="GO" id="GO:0009225">
    <property type="term" value="P:nucleotide-sugar metabolic process"/>
    <property type="evidence" value="ECO:0007669"/>
    <property type="project" value="InterPro"/>
</dbReference>
<dbReference type="Gene3D" id="3.40.50.720">
    <property type="entry name" value="NAD(P)-binding Rossmann-like Domain"/>
    <property type="match status" value="1"/>
</dbReference>
<dbReference type="CDD" id="cd05246">
    <property type="entry name" value="dTDP_GD_SDR_e"/>
    <property type="match status" value="1"/>
</dbReference>
<dbReference type="InterPro" id="IPR036291">
    <property type="entry name" value="NAD(P)-bd_dom_sf"/>
</dbReference>
<keyword evidence="2" id="KW-0520">NAD</keyword>
<dbReference type="InterPro" id="IPR005888">
    <property type="entry name" value="dTDP_Gluc_deHydtase"/>
</dbReference>
<proteinExistence type="predicted"/>